<dbReference type="AlphaFoldDB" id="A0A127V9H0"/>
<dbReference type="KEGG" id="pcm:AY601_0938"/>
<gene>
    <name evidence="1" type="ORF">AY601_0938</name>
</gene>
<reference evidence="1 2" key="1">
    <citation type="submission" date="2016-03" db="EMBL/GenBank/DDBJ databases">
        <title>Complete genome sequence of Pedobacter cryoconitis PAMC 27485.</title>
        <authorList>
            <person name="Lee J."/>
            <person name="Kim O.-S."/>
        </authorList>
    </citation>
    <scope>NUCLEOTIDE SEQUENCE [LARGE SCALE GENOMIC DNA]</scope>
    <source>
        <strain evidence="1 2">PAMC 27485</strain>
    </source>
</reference>
<protein>
    <recommendedName>
        <fullName evidence="3">PIN domain-containing protein</fullName>
    </recommendedName>
</protein>
<evidence type="ECO:0000313" key="2">
    <source>
        <dbReference type="Proteomes" id="UP000071561"/>
    </source>
</evidence>
<dbReference type="OrthoDB" id="9773249at2"/>
<dbReference type="InterPro" id="IPR029060">
    <property type="entry name" value="PIN-like_dom_sf"/>
</dbReference>
<name>A0A127V9H0_9SPHI</name>
<dbReference type="SUPFAM" id="SSF88723">
    <property type="entry name" value="PIN domain-like"/>
    <property type="match status" value="1"/>
</dbReference>
<accession>A0A127V9H0</accession>
<keyword evidence="2" id="KW-1185">Reference proteome</keyword>
<dbReference type="RefSeq" id="WP_068397126.1">
    <property type="nucleotide sequence ID" value="NZ_CP014504.1"/>
</dbReference>
<sequence>MKALLDTNIIIHRESGRASNQDIGILFKWLDKAKYQKCIHPETIKEINKNPNKATVDSFNIKMDSYELLLTTAPMSAEVEMISNKYDSNQNDEVDSILLNEVFNYRVDLLISEDKKIHKKALELKISEKVYTINSFLEKIYAENPELIEYKVLSVEQRLFGELDLSDPFFDTLREDYFGFDRWFNKKANERAYVTFNKENNKILSFLYIKKEDENELYTDFNPTFAPKKRLKVGTFKVVSNGVRLGERFLKIIFDNALAQKVEEIYVTIFNKRSEQLRLISLLEEWGFKFFGIKGQDGELIYTRDFTPRFDLQDLKGTYPYLGLKNNIFLLPIYPEYHTELMPDSILHTESKSNFIDNEPHRNSIGKVYISRSWEKNIRIGDILVFYRTGGYYKSVVTTIAVVDNVFFKFDDENDFIKKCRKRSVFTDEKLREYWNYSKNNRPFLVNFLYVYSLPNRINLKRLIELEVIKDLESAPRGFQKITKEKFYKILKDTKSDESIIVD</sequence>
<dbReference type="Proteomes" id="UP000071561">
    <property type="component" value="Chromosome"/>
</dbReference>
<dbReference type="EMBL" id="CP014504">
    <property type="protein sequence ID" value="AMP97877.1"/>
    <property type="molecule type" value="Genomic_DNA"/>
</dbReference>
<dbReference type="PATRIC" id="fig|188932.3.peg.966"/>
<proteinExistence type="predicted"/>
<evidence type="ECO:0000313" key="1">
    <source>
        <dbReference type="EMBL" id="AMP97877.1"/>
    </source>
</evidence>
<organism evidence="1 2">
    <name type="scientific">Pedobacter cryoconitis</name>
    <dbReference type="NCBI Taxonomy" id="188932"/>
    <lineage>
        <taxon>Bacteria</taxon>
        <taxon>Pseudomonadati</taxon>
        <taxon>Bacteroidota</taxon>
        <taxon>Sphingobacteriia</taxon>
        <taxon>Sphingobacteriales</taxon>
        <taxon>Sphingobacteriaceae</taxon>
        <taxon>Pedobacter</taxon>
    </lineage>
</organism>
<dbReference type="CDD" id="cd18699">
    <property type="entry name" value="PIN_VapC_like"/>
    <property type="match status" value="1"/>
</dbReference>
<evidence type="ECO:0008006" key="3">
    <source>
        <dbReference type="Google" id="ProtNLM"/>
    </source>
</evidence>